<comment type="caution">
    <text evidence="3">The sequence shown here is derived from an EMBL/GenBank/DDBJ whole genome shotgun (WGS) entry which is preliminary data.</text>
</comment>
<evidence type="ECO:0000313" key="4">
    <source>
        <dbReference type="Proteomes" id="UP000816034"/>
    </source>
</evidence>
<protein>
    <submittedName>
        <fullName evidence="3">Uncharacterized protein</fullName>
    </submittedName>
</protein>
<dbReference type="AlphaFoldDB" id="A0AA88GTU5"/>
<feature type="signal peptide" evidence="2">
    <location>
        <begin position="1"/>
        <end position="29"/>
    </location>
</feature>
<dbReference type="GeneID" id="68092678"/>
<dbReference type="EMBL" id="PYSW02000009">
    <property type="protein sequence ID" value="KAG2388777.1"/>
    <property type="molecule type" value="Genomic_DNA"/>
</dbReference>
<proteinExistence type="predicted"/>
<feature type="chain" id="PRO_5041738391" evidence="2">
    <location>
        <begin position="30"/>
        <end position="205"/>
    </location>
</feature>
<feature type="compositionally biased region" description="Basic and acidic residues" evidence="1">
    <location>
        <begin position="43"/>
        <end position="52"/>
    </location>
</feature>
<feature type="region of interest" description="Disordered" evidence="1">
    <location>
        <begin position="43"/>
        <end position="62"/>
    </location>
</feature>
<dbReference type="RefSeq" id="XP_044552769.1">
    <property type="nucleotide sequence ID" value="XM_044691547.1"/>
</dbReference>
<dbReference type="Proteomes" id="UP000816034">
    <property type="component" value="Unassembled WGS sequence"/>
</dbReference>
<evidence type="ECO:0000256" key="2">
    <source>
        <dbReference type="SAM" id="SignalP"/>
    </source>
</evidence>
<evidence type="ECO:0000256" key="1">
    <source>
        <dbReference type="SAM" id="MobiDB-lite"/>
    </source>
</evidence>
<reference evidence="3 4" key="1">
    <citation type="journal article" date="2018" name="BMC Genomics">
        <title>The genome of Naegleria lovaniensis, the basis for a comparative approach to unravel pathogenicity factors of the human pathogenic amoeba N. fowleri.</title>
        <authorList>
            <person name="Liechti N."/>
            <person name="Schurch N."/>
            <person name="Bruggmann R."/>
            <person name="Wittwer M."/>
        </authorList>
    </citation>
    <scope>NUCLEOTIDE SEQUENCE [LARGE SCALE GENOMIC DNA]</scope>
    <source>
        <strain evidence="3 4">ATCC 30569</strain>
    </source>
</reference>
<accession>A0AA88GTU5</accession>
<organism evidence="3 4">
    <name type="scientific">Naegleria lovaniensis</name>
    <name type="common">Amoeba</name>
    <dbReference type="NCBI Taxonomy" id="51637"/>
    <lineage>
        <taxon>Eukaryota</taxon>
        <taxon>Discoba</taxon>
        <taxon>Heterolobosea</taxon>
        <taxon>Tetramitia</taxon>
        <taxon>Eutetramitia</taxon>
        <taxon>Vahlkampfiidae</taxon>
        <taxon>Naegleria</taxon>
    </lineage>
</organism>
<sequence>MMWIEWTLVLGLLCLGLLVIIRWPQPTQSTKGNNDEYNNRLIKTHHDDKPSNDLKVQPSTKLSTTPQVRVDDQNLLCIERTEAIPSSSSSSTSSYPHRLSQLLTATITPELVEYASNVLSRRPSYLDNDVCGIRRDSYSTRTRSSSNHSFTSKTPSAILKPTTRVRATSWSDGMKLAEKSAELSKKPSKDEVLSTLVRYKFPSHA</sequence>
<evidence type="ECO:0000313" key="3">
    <source>
        <dbReference type="EMBL" id="KAG2388777.1"/>
    </source>
</evidence>
<keyword evidence="2" id="KW-0732">Signal</keyword>
<keyword evidence="4" id="KW-1185">Reference proteome</keyword>
<name>A0AA88GTU5_NAELO</name>
<gene>
    <name evidence="3" type="ORF">C9374_000216</name>
</gene>